<dbReference type="Gene3D" id="3.90.226.10">
    <property type="entry name" value="2-enoyl-CoA Hydratase, Chain A, domain 1"/>
    <property type="match status" value="1"/>
</dbReference>
<evidence type="ECO:0000313" key="2">
    <source>
        <dbReference type="EMBL" id="NTY62999.1"/>
    </source>
</evidence>
<dbReference type="InterPro" id="IPR029045">
    <property type="entry name" value="ClpP/crotonase-like_dom_sf"/>
</dbReference>
<comment type="caution">
    <text evidence="2">The sequence shown here is derived from an EMBL/GenBank/DDBJ whole genome shotgun (WGS) entry which is preliminary data.</text>
</comment>
<dbReference type="Pfam" id="PF00378">
    <property type="entry name" value="ECH_1"/>
    <property type="match status" value="1"/>
</dbReference>
<comment type="similarity">
    <text evidence="1">Belongs to the enoyl-CoA hydratase/isomerase family.</text>
</comment>
<sequence>MMILLSDDHGAVRVLTMNRPEVRNALSTELFEALYAALGEADADDSVRAVVITGTDPAFCAGVDLKQAQGLGMDYFGRFDKMNCMNAIVELSKPVIGAINGATFTGGLEIALACDFLIASERAVFADTHARVGILPGGGMTARLPRLVGSGMARRLSMTGEVVDAQRAERIGLVTEVVAHEQLLPRALELASQIAEVPGPTMAGLKEIYRTGTAAVTGPALKAERAVAGAASVDTGQLAARQREVAERNKRQIH</sequence>
<dbReference type="SUPFAM" id="SSF52096">
    <property type="entry name" value="ClpP/crotonase"/>
    <property type="match status" value="1"/>
</dbReference>
<dbReference type="NCBIfam" id="NF004840">
    <property type="entry name" value="PRK06190.1"/>
    <property type="match status" value="1"/>
</dbReference>
<dbReference type="PANTHER" id="PTHR43802:SF1">
    <property type="entry name" value="IP11341P-RELATED"/>
    <property type="match status" value="1"/>
</dbReference>
<dbReference type="InterPro" id="IPR001753">
    <property type="entry name" value="Enoyl-CoA_hydra/iso"/>
</dbReference>
<evidence type="ECO:0000256" key="1">
    <source>
        <dbReference type="ARBA" id="ARBA00005254"/>
    </source>
</evidence>
<name>A0ABX2K4G6_9MYCO</name>
<keyword evidence="3" id="KW-1185">Reference proteome</keyword>
<proteinExistence type="inferred from homology"/>
<evidence type="ECO:0000313" key="3">
    <source>
        <dbReference type="Proteomes" id="UP000708347"/>
    </source>
</evidence>
<dbReference type="CDD" id="cd06558">
    <property type="entry name" value="crotonase-like"/>
    <property type="match status" value="1"/>
</dbReference>
<dbReference type="Proteomes" id="UP000708347">
    <property type="component" value="Unassembled WGS sequence"/>
</dbReference>
<protein>
    <submittedName>
        <fullName evidence="2">Enoyl-CoA hydratase</fullName>
        <ecNumber evidence="2">4.2.1.17</ecNumber>
    </submittedName>
</protein>
<dbReference type="EC" id="4.2.1.17" evidence="2"/>
<keyword evidence="2" id="KW-0456">Lyase</keyword>
<organism evidence="2 3">
    <name type="scientific">Mycolicibacterium sphagni</name>
    <dbReference type="NCBI Taxonomy" id="1786"/>
    <lineage>
        <taxon>Bacteria</taxon>
        <taxon>Bacillati</taxon>
        <taxon>Actinomycetota</taxon>
        <taxon>Actinomycetes</taxon>
        <taxon>Mycobacteriales</taxon>
        <taxon>Mycobacteriaceae</taxon>
        <taxon>Mycolicibacterium</taxon>
    </lineage>
</organism>
<gene>
    <name evidence="2" type="ORF">FEG63_26045</name>
</gene>
<reference evidence="2 3" key="1">
    <citation type="submission" date="2019-05" db="EMBL/GenBank/DDBJ databases">
        <title>Mycolicibacterium sphagni ENV482 genome assembly.</title>
        <authorList>
            <person name="Chen W."/>
            <person name="Faulkner N.W."/>
            <person name="Hyman M.R."/>
        </authorList>
    </citation>
    <scope>NUCLEOTIDE SEQUENCE [LARGE SCALE GENOMIC DNA]</scope>
    <source>
        <strain evidence="2 3">ENV482</strain>
    </source>
</reference>
<dbReference type="EMBL" id="VBSB01000024">
    <property type="protein sequence ID" value="NTY62999.1"/>
    <property type="molecule type" value="Genomic_DNA"/>
</dbReference>
<accession>A0ABX2K4G6</accession>
<dbReference type="GO" id="GO:0004300">
    <property type="term" value="F:enoyl-CoA hydratase activity"/>
    <property type="evidence" value="ECO:0007669"/>
    <property type="project" value="UniProtKB-EC"/>
</dbReference>
<dbReference type="PANTHER" id="PTHR43802">
    <property type="entry name" value="ENOYL-COA HYDRATASE"/>
    <property type="match status" value="1"/>
</dbReference>